<organism evidence="1 2">
    <name type="scientific">Saccharothrix lopnurensis</name>
    <dbReference type="NCBI Taxonomy" id="1670621"/>
    <lineage>
        <taxon>Bacteria</taxon>
        <taxon>Bacillati</taxon>
        <taxon>Actinomycetota</taxon>
        <taxon>Actinomycetes</taxon>
        <taxon>Pseudonocardiales</taxon>
        <taxon>Pseudonocardiaceae</taxon>
        <taxon>Saccharothrix</taxon>
    </lineage>
</organism>
<keyword evidence="2" id="KW-1185">Reference proteome</keyword>
<accession>A0ABW1P1I5</accession>
<protein>
    <recommendedName>
        <fullName evidence="3">MftR C-terminal domain-containing protein</fullName>
    </recommendedName>
</protein>
<gene>
    <name evidence="1" type="ORF">ACFP3R_09180</name>
</gene>
<dbReference type="EMBL" id="JBHSQO010000006">
    <property type="protein sequence ID" value="MFC6089439.1"/>
    <property type="molecule type" value="Genomic_DNA"/>
</dbReference>
<name>A0ABW1P1I5_9PSEU</name>
<comment type="caution">
    <text evidence="1">The sequence shown here is derived from an EMBL/GenBank/DDBJ whole genome shotgun (WGS) entry which is preliminary data.</text>
</comment>
<proteinExistence type="predicted"/>
<evidence type="ECO:0000313" key="1">
    <source>
        <dbReference type="EMBL" id="MFC6089439.1"/>
    </source>
</evidence>
<sequence length="71" mass="7404">MAGDPIPTPVAEALAGRLVDVVAARLADPVTDRDPAEVLVRLVLDELLESCVLDPAGEALLTGLAERVSAW</sequence>
<evidence type="ECO:0000313" key="2">
    <source>
        <dbReference type="Proteomes" id="UP001596220"/>
    </source>
</evidence>
<evidence type="ECO:0008006" key="3">
    <source>
        <dbReference type="Google" id="ProtNLM"/>
    </source>
</evidence>
<dbReference type="Proteomes" id="UP001596220">
    <property type="component" value="Unassembled WGS sequence"/>
</dbReference>
<reference evidence="2" key="1">
    <citation type="journal article" date="2019" name="Int. J. Syst. Evol. Microbiol.">
        <title>The Global Catalogue of Microorganisms (GCM) 10K type strain sequencing project: providing services to taxonomists for standard genome sequencing and annotation.</title>
        <authorList>
            <consortium name="The Broad Institute Genomics Platform"/>
            <consortium name="The Broad Institute Genome Sequencing Center for Infectious Disease"/>
            <person name="Wu L."/>
            <person name="Ma J."/>
        </authorList>
    </citation>
    <scope>NUCLEOTIDE SEQUENCE [LARGE SCALE GENOMIC DNA]</scope>
    <source>
        <strain evidence="2">CGMCC 4.7246</strain>
    </source>
</reference>
<dbReference type="RefSeq" id="WP_380634612.1">
    <property type="nucleotide sequence ID" value="NZ_JBHSQO010000006.1"/>
</dbReference>